<dbReference type="Proteomes" id="UP000219573">
    <property type="component" value="Unassembled WGS sequence"/>
</dbReference>
<dbReference type="SUPFAM" id="SSF109604">
    <property type="entry name" value="HD-domain/PDEase-like"/>
    <property type="match status" value="1"/>
</dbReference>
<keyword evidence="1" id="KW-0479">Metal-binding</keyword>
<accession>A0A285HYN9</accession>
<dbReference type="InterPro" id="IPR039356">
    <property type="entry name" value="YfbR/HDDC2"/>
</dbReference>
<dbReference type="Gene3D" id="1.10.3210.10">
    <property type="entry name" value="Hypothetical protein af1432"/>
    <property type="match status" value="1"/>
</dbReference>
<dbReference type="PANTHER" id="PTHR11845:SF13">
    <property type="entry name" value="5'-DEOXYNUCLEOTIDASE HDDC2"/>
    <property type="match status" value="1"/>
</dbReference>
<dbReference type="GO" id="GO:0005737">
    <property type="term" value="C:cytoplasm"/>
    <property type="evidence" value="ECO:0007669"/>
    <property type="project" value="TreeGrafter"/>
</dbReference>
<reference evidence="5" key="1">
    <citation type="submission" date="2017-09" db="EMBL/GenBank/DDBJ databases">
        <authorList>
            <person name="Varghese N."/>
            <person name="Submissions S."/>
        </authorList>
    </citation>
    <scope>NUCLEOTIDE SEQUENCE [LARGE SCALE GENOMIC DNA]</scope>
    <source>
        <strain evidence="5">MSL47</strain>
    </source>
</reference>
<evidence type="ECO:0000313" key="5">
    <source>
        <dbReference type="Proteomes" id="UP000219573"/>
    </source>
</evidence>
<evidence type="ECO:0000259" key="3">
    <source>
        <dbReference type="Pfam" id="PF13023"/>
    </source>
</evidence>
<evidence type="ECO:0000313" key="4">
    <source>
        <dbReference type="EMBL" id="SNY39821.1"/>
    </source>
</evidence>
<protein>
    <submittedName>
        <fullName evidence="4">HD domain-containing protein</fullName>
    </submittedName>
</protein>
<dbReference type="PANTHER" id="PTHR11845">
    <property type="entry name" value="5'-DEOXYNUCLEOTIDASE HDDC2"/>
    <property type="match status" value="1"/>
</dbReference>
<dbReference type="AlphaFoldDB" id="A0A285HYN9"/>
<dbReference type="GO" id="GO:0002953">
    <property type="term" value="F:5'-deoxynucleotidase activity"/>
    <property type="evidence" value="ECO:0007669"/>
    <property type="project" value="InterPro"/>
</dbReference>
<keyword evidence="5" id="KW-1185">Reference proteome</keyword>
<evidence type="ECO:0000256" key="1">
    <source>
        <dbReference type="ARBA" id="ARBA00022723"/>
    </source>
</evidence>
<dbReference type="SUPFAM" id="SSF51658">
    <property type="entry name" value="Xylose isomerase-like"/>
    <property type="match status" value="1"/>
</dbReference>
<dbReference type="EMBL" id="OBDZ01000026">
    <property type="protein sequence ID" value="SNY39821.1"/>
    <property type="molecule type" value="Genomic_DNA"/>
</dbReference>
<dbReference type="InterPro" id="IPR006674">
    <property type="entry name" value="HD_domain"/>
</dbReference>
<proteinExistence type="predicted"/>
<gene>
    <name evidence="4" type="ORF">SAMN06265827_1262</name>
</gene>
<dbReference type="GO" id="GO:0046872">
    <property type="term" value="F:metal ion binding"/>
    <property type="evidence" value="ECO:0007669"/>
    <property type="project" value="UniProtKB-KW"/>
</dbReference>
<evidence type="ECO:0000256" key="2">
    <source>
        <dbReference type="ARBA" id="ARBA00022801"/>
    </source>
</evidence>
<dbReference type="InterPro" id="IPR036237">
    <property type="entry name" value="Xyl_isomerase-like_sf"/>
</dbReference>
<sequence>MLRTFQSLKEIPDFMSDFRLTYHLGGLYYLNSDKDLKVYNDLLEEGLEIATSSGIEDVSIHPPFIGEDISLRDLSREYFKEIIKEWLPKYKNEGIGLSLETHVSAEYFIFNGLEDYAEHSWHVCLSALMLKDYTDEKINIDKVIKMLLIHDLGEIDSGDIIIYESEKTELKENEADGVRRLLDILPDGKTEEYMELWYEFEAGKTADSKFAKAIDRIPPLFHNLYGEGHGLKKNNISKEKVFSLNSRISEGSQKLWQAIEAKLNEAVSNGILK</sequence>
<dbReference type="Pfam" id="PF13023">
    <property type="entry name" value="HD_3"/>
    <property type="match status" value="1"/>
</dbReference>
<keyword evidence="2" id="KW-0378">Hydrolase</keyword>
<organism evidence="4 5">
    <name type="scientific">Orenia metallireducens</name>
    <dbReference type="NCBI Taxonomy" id="1413210"/>
    <lineage>
        <taxon>Bacteria</taxon>
        <taxon>Bacillati</taxon>
        <taxon>Bacillota</taxon>
        <taxon>Clostridia</taxon>
        <taxon>Halanaerobiales</taxon>
        <taxon>Halobacteroidaceae</taxon>
        <taxon>Orenia</taxon>
    </lineage>
</organism>
<feature type="domain" description="HD" evidence="3">
    <location>
        <begin position="114"/>
        <end position="256"/>
    </location>
</feature>
<name>A0A285HYN9_9FIRM</name>